<dbReference type="NCBIfam" id="NF009239">
    <property type="entry name" value="PRK12595.1"/>
    <property type="match status" value="1"/>
</dbReference>
<dbReference type="InterPro" id="IPR052899">
    <property type="entry name" value="Class-I_DAHP_synthase"/>
</dbReference>
<dbReference type="SUPFAM" id="SSF51569">
    <property type="entry name" value="Aldolase"/>
    <property type="match status" value="1"/>
</dbReference>
<sequence length="333" mass="36397">MIVHIASDAPKELIQQCVEHYQAFVIDDAGQQALVTSSQVKKLDERFTSLAERTFAFDSDIQLASRLYQGGTRTIELPGGITVGGDTGHTAFISGPCSVESEGQIETVAQALQQSGIKILRAGCYKPRTSPYSFQGMAEEGLQILDRVRKKYGLGIITEVRDATHVDQVIEYSDIIQIGAKAMYDQGILRRCATIRKPVLLKRGFGTNLQEFVQAAEFILSGGNPNVMLCERGIRTFETKTRFTLDLCGVAYLKEHTNLPIFVDPSHAMGYAYGVADLTRASTAMGVDGLLIESHPNPREALSDASQQLTLEQMAQLRQSIVPVAQAVGRTVV</sequence>
<dbReference type="GO" id="GO:0009073">
    <property type="term" value="P:aromatic amino acid family biosynthetic process"/>
    <property type="evidence" value="ECO:0007669"/>
    <property type="project" value="InterPro"/>
</dbReference>
<dbReference type="GO" id="GO:0003849">
    <property type="term" value="F:3-deoxy-7-phosphoheptulonate synthase activity"/>
    <property type="evidence" value="ECO:0007669"/>
    <property type="project" value="UniProtKB-EC"/>
</dbReference>
<dbReference type="NCBIfam" id="NF006421">
    <property type="entry name" value="PRK08673.1"/>
    <property type="match status" value="1"/>
</dbReference>
<proteinExistence type="predicted"/>
<dbReference type="PANTHER" id="PTHR43018:SF2">
    <property type="entry name" value="PHOSPHO-2-DEHYDRO-3-DEOXYHEPTONATE ALDOLASE"/>
    <property type="match status" value="1"/>
</dbReference>
<dbReference type="RefSeq" id="WP_183732707.1">
    <property type="nucleotide sequence ID" value="NZ_JACHID010000010.1"/>
</dbReference>
<reference evidence="3 4" key="1">
    <citation type="submission" date="2020-08" db="EMBL/GenBank/DDBJ databases">
        <title>Genomic Encyclopedia of Type Strains, Phase IV (KMG-IV): sequencing the most valuable type-strain genomes for metagenomic binning, comparative biology and taxonomic classification.</title>
        <authorList>
            <person name="Goeker M."/>
        </authorList>
    </citation>
    <scope>NUCLEOTIDE SEQUENCE [LARGE SCALE GENOMIC DNA]</scope>
    <source>
        <strain evidence="3 4">DSM 22071</strain>
    </source>
</reference>
<gene>
    <name evidence="3" type="ORF">HNR37_001683</name>
</gene>
<dbReference type="Gene3D" id="3.20.20.70">
    <property type="entry name" value="Aldolase class I"/>
    <property type="match status" value="1"/>
</dbReference>
<dbReference type="GO" id="GO:0016832">
    <property type="term" value="F:aldehyde-lyase activity"/>
    <property type="evidence" value="ECO:0007669"/>
    <property type="project" value="InterPro"/>
</dbReference>
<comment type="caution">
    <text evidence="3">The sequence shown here is derived from an EMBL/GenBank/DDBJ whole genome shotgun (WGS) entry which is preliminary data.</text>
</comment>
<dbReference type="AlphaFoldDB" id="A0A7W7Y592"/>
<dbReference type="PANTHER" id="PTHR43018">
    <property type="entry name" value="PHOSPHO-2-DEHYDRO-3-DEOXYHEPTONATE ALDOLASE"/>
    <property type="match status" value="1"/>
</dbReference>
<evidence type="ECO:0000259" key="2">
    <source>
        <dbReference type="Pfam" id="PF00793"/>
    </source>
</evidence>
<dbReference type="EC" id="2.5.1.54" evidence="3"/>
<evidence type="ECO:0000313" key="4">
    <source>
        <dbReference type="Proteomes" id="UP000528322"/>
    </source>
</evidence>
<dbReference type="Proteomes" id="UP000528322">
    <property type="component" value="Unassembled WGS sequence"/>
</dbReference>
<dbReference type="InterPro" id="IPR006268">
    <property type="entry name" value="DAHP_syn_2"/>
</dbReference>
<keyword evidence="4" id="KW-1185">Reference proteome</keyword>
<accession>A0A7W7Y592</accession>
<dbReference type="Pfam" id="PF00793">
    <property type="entry name" value="DAHP_synth_1"/>
    <property type="match status" value="1"/>
</dbReference>
<dbReference type="InterPro" id="IPR006218">
    <property type="entry name" value="DAHP1/KDSA"/>
</dbReference>
<keyword evidence="1 3" id="KW-0808">Transferase</keyword>
<evidence type="ECO:0000313" key="3">
    <source>
        <dbReference type="EMBL" id="MBB5022348.1"/>
    </source>
</evidence>
<feature type="domain" description="DAHP synthetase I/KDSA" evidence="2">
    <location>
        <begin position="80"/>
        <end position="319"/>
    </location>
</feature>
<protein>
    <submittedName>
        <fullName evidence="3">3-deoxy-7-phosphoheptulonate synthase</fullName>
        <ecNumber evidence="3">2.5.1.54</ecNumber>
    </submittedName>
</protein>
<dbReference type="EMBL" id="JACHID010000010">
    <property type="protein sequence ID" value="MBB5022348.1"/>
    <property type="molecule type" value="Genomic_DNA"/>
</dbReference>
<dbReference type="InterPro" id="IPR013785">
    <property type="entry name" value="Aldolase_TIM"/>
</dbReference>
<organism evidence="3 4">
    <name type="scientific">Desulfurispira natronophila</name>
    <dbReference type="NCBI Taxonomy" id="682562"/>
    <lineage>
        <taxon>Bacteria</taxon>
        <taxon>Pseudomonadati</taxon>
        <taxon>Chrysiogenota</taxon>
        <taxon>Chrysiogenia</taxon>
        <taxon>Chrysiogenales</taxon>
        <taxon>Chrysiogenaceae</taxon>
        <taxon>Desulfurispira</taxon>
    </lineage>
</organism>
<evidence type="ECO:0000256" key="1">
    <source>
        <dbReference type="ARBA" id="ARBA00022679"/>
    </source>
</evidence>
<name>A0A7W7Y592_9BACT</name>
<dbReference type="NCBIfam" id="TIGR01361">
    <property type="entry name" value="DAHP_synth_Bsub"/>
    <property type="match status" value="1"/>
</dbReference>